<evidence type="ECO:0000313" key="2">
    <source>
        <dbReference type="EMBL" id="NKE70174.1"/>
    </source>
</evidence>
<dbReference type="Gene3D" id="3.90.1570.10">
    <property type="entry name" value="tt1808, chain A"/>
    <property type="match status" value="1"/>
</dbReference>
<dbReference type="GO" id="GO:0004519">
    <property type="term" value="F:endonuclease activity"/>
    <property type="evidence" value="ECO:0007669"/>
    <property type="project" value="UniProtKB-KW"/>
</dbReference>
<dbReference type="PANTHER" id="PTHR34107:SF4">
    <property type="entry name" value="SLL1222 PROTEIN"/>
    <property type="match status" value="1"/>
</dbReference>
<evidence type="ECO:0000313" key="3">
    <source>
        <dbReference type="Proteomes" id="UP000534783"/>
    </source>
</evidence>
<dbReference type="SUPFAM" id="SSF52980">
    <property type="entry name" value="Restriction endonuclease-like"/>
    <property type="match status" value="1"/>
</dbReference>
<keyword evidence="2" id="KW-0255">Endonuclease</keyword>
<organism evidence="2 3">
    <name type="scientific">Candidatus Manganitrophus noduliformans</name>
    <dbReference type="NCBI Taxonomy" id="2606439"/>
    <lineage>
        <taxon>Bacteria</taxon>
        <taxon>Pseudomonadati</taxon>
        <taxon>Nitrospirota</taxon>
        <taxon>Nitrospiria</taxon>
        <taxon>Candidatus Troglogloeales</taxon>
        <taxon>Candidatus Manganitrophaceae</taxon>
        <taxon>Candidatus Manganitrophus</taxon>
    </lineage>
</organism>
<keyword evidence="2" id="KW-0378">Hydrolase</keyword>
<proteinExistence type="predicted"/>
<dbReference type="Proteomes" id="UP000534783">
    <property type="component" value="Unassembled WGS sequence"/>
</dbReference>
<dbReference type="InterPro" id="IPR012296">
    <property type="entry name" value="Nuclease_put_TT1808"/>
</dbReference>
<feature type="domain" description="Putative restriction endonuclease" evidence="1">
    <location>
        <begin position="13"/>
        <end position="181"/>
    </location>
</feature>
<protein>
    <submittedName>
        <fullName evidence="2">Uma2 family endonuclease</fullName>
    </submittedName>
</protein>
<comment type="caution">
    <text evidence="2">The sequence shown here is derived from an EMBL/GenBank/DDBJ whole genome shotgun (WGS) entry which is preliminary data.</text>
</comment>
<dbReference type="EMBL" id="VTOW01000001">
    <property type="protein sequence ID" value="NKE70174.1"/>
    <property type="molecule type" value="Genomic_DNA"/>
</dbReference>
<keyword evidence="3" id="KW-1185">Reference proteome</keyword>
<dbReference type="InterPro" id="IPR011335">
    <property type="entry name" value="Restrct_endonuc-II-like"/>
</dbReference>
<accession>A0A7X6DN67</accession>
<keyword evidence="2" id="KW-0540">Nuclease</keyword>
<gene>
    <name evidence="2" type="ORF">MNODULE_05380</name>
</gene>
<dbReference type="RefSeq" id="WP_168058437.1">
    <property type="nucleotide sequence ID" value="NZ_VTOW01000001.1"/>
</dbReference>
<sequence length="186" mass="21273">MSPQAHKVKFTYEDYLLFPDDGKRHELIDGEHFMTPAPSTKHQKVSSNLHRIISYFVYEKNLGILFPAPTDVVLSDQDVVEPDLLFVSSARSSIITEKNIQGAPDLAVEIISENTRKTDEIIKRKLYERHGIPEYWIVDPELETVKVYRMTGQGYTRAAELSLESNNTLTTPLLPDLRIPLSEIFK</sequence>
<reference evidence="2 3" key="1">
    <citation type="journal article" date="2020" name="Nature">
        <title>Bacterial chemolithoautotrophy via manganese oxidation.</title>
        <authorList>
            <person name="Yu H."/>
            <person name="Leadbetter J.R."/>
        </authorList>
    </citation>
    <scope>NUCLEOTIDE SEQUENCE [LARGE SCALE GENOMIC DNA]</scope>
    <source>
        <strain evidence="2 3">Mn-1</strain>
    </source>
</reference>
<dbReference type="AlphaFoldDB" id="A0A7X6DN67"/>
<dbReference type="Pfam" id="PF05685">
    <property type="entry name" value="Uma2"/>
    <property type="match status" value="1"/>
</dbReference>
<dbReference type="PANTHER" id="PTHR34107">
    <property type="entry name" value="SLL0198 PROTEIN-RELATED"/>
    <property type="match status" value="1"/>
</dbReference>
<dbReference type="InterPro" id="IPR008538">
    <property type="entry name" value="Uma2"/>
</dbReference>
<name>A0A7X6DN67_9BACT</name>
<evidence type="ECO:0000259" key="1">
    <source>
        <dbReference type="Pfam" id="PF05685"/>
    </source>
</evidence>
<dbReference type="CDD" id="cd06260">
    <property type="entry name" value="DUF820-like"/>
    <property type="match status" value="1"/>
</dbReference>